<feature type="region of interest" description="Disordered" evidence="2">
    <location>
        <begin position="97"/>
        <end position="116"/>
    </location>
</feature>
<evidence type="ECO:0000313" key="3">
    <source>
        <dbReference type="EMBL" id="SVA40925.1"/>
    </source>
</evidence>
<name>A0A381VKQ3_9ZZZZ</name>
<dbReference type="Pfam" id="PF07676">
    <property type="entry name" value="PD40"/>
    <property type="match status" value="2"/>
</dbReference>
<dbReference type="InterPro" id="IPR011042">
    <property type="entry name" value="6-blade_b-propeller_TolB-like"/>
</dbReference>
<feature type="compositionally biased region" description="Polar residues" evidence="2">
    <location>
        <begin position="1"/>
        <end position="13"/>
    </location>
</feature>
<dbReference type="AlphaFoldDB" id="A0A381VKQ3"/>
<proteinExistence type="inferred from homology"/>
<gene>
    <name evidence="3" type="ORF">METZ01_LOCUS93779</name>
</gene>
<reference evidence="3" key="1">
    <citation type="submission" date="2018-05" db="EMBL/GenBank/DDBJ databases">
        <authorList>
            <person name="Lanie J.A."/>
            <person name="Ng W.-L."/>
            <person name="Kazmierczak K.M."/>
            <person name="Andrzejewski T.M."/>
            <person name="Davidsen T.M."/>
            <person name="Wayne K.J."/>
            <person name="Tettelin H."/>
            <person name="Glass J.I."/>
            <person name="Rusch D."/>
            <person name="Podicherti R."/>
            <person name="Tsui H.-C.T."/>
            <person name="Winkler M.E."/>
        </authorList>
    </citation>
    <scope>NUCLEOTIDE SEQUENCE</scope>
</reference>
<accession>A0A381VKQ3</accession>
<protein>
    <recommendedName>
        <fullName evidence="4">Dipeptidylpeptidase IV N-terminal domain-containing protein</fullName>
    </recommendedName>
</protein>
<dbReference type="PANTHER" id="PTHR36842:SF1">
    <property type="entry name" value="PROTEIN TOLB"/>
    <property type="match status" value="1"/>
</dbReference>
<sequence>MRSDGSQVEQLTDSPGEDWQPAWSPDSQSLAFASNRGGNWDIFVMRSDGSQVEQLTDSPDSDLEPVWSPDGRQLAFTSNRRGNLEVSLMDVADGNVRATGQRGIPHGWRTDQPLSD</sequence>
<dbReference type="SUPFAM" id="SSF82171">
    <property type="entry name" value="DPP6 N-terminal domain-like"/>
    <property type="match status" value="1"/>
</dbReference>
<evidence type="ECO:0000256" key="1">
    <source>
        <dbReference type="ARBA" id="ARBA00009820"/>
    </source>
</evidence>
<dbReference type="InterPro" id="IPR011659">
    <property type="entry name" value="WD40"/>
</dbReference>
<evidence type="ECO:0000256" key="2">
    <source>
        <dbReference type="SAM" id="MobiDB-lite"/>
    </source>
</evidence>
<dbReference type="Gene3D" id="2.120.10.30">
    <property type="entry name" value="TolB, C-terminal domain"/>
    <property type="match status" value="1"/>
</dbReference>
<dbReference type="PANTHER" id="PTHR36842">
    <property type="entry name" value="PROTEIN TOLB HOMOLOG"/>
    <property type="match status" value="1"/>
</dbReference>
<organism evidence="3">
    <name type="scientific">marine metagenome</name>
    <dbReference type="NCBI Taxonomy" id="408172"/>
    <lineage>
        <taxon>unclassified sequences</taxon>
        <taxon>metagenomes</taxon>
        <taxon>ecological metagenomes</taxon>
    </lineage>
</organism>
<feature type="region of interest" description="Disordered" evidence="2">
    <location>
        <begin position="1"/>
        <end position="31"/>
    </location>
</feature>
<dbReference type="EMBL" id="UINC01009112">
    <property type="protein sequence ID" value="SVA40925.1"/>
    <property type="molecule type" value="Genomic_DNA"/>
</dbReference>
<comment type="similarity">
    <text evidence="1">Belongs to the TolB family.</text>
</comment>
<evidence type="ECO:0008006" key="4">
    <source>
        <dbReference type="Google" id="ProtNLM"/>
    </source>
</evidence>